<keyword evidence="1" id="KW-0472">Membrane</keyword>
<protein>
    <recommendedName>
        <fullName evidence="4">DUF2334 domain-containing protein</fullName>
    </recommendedName>
</protein>
<reference evidence="2 3" key="1">
    <citation type="journal article" date="2015" name="Infect. Genet. Evol.">
        <title>Genomic sequences of six botulinum neurotoxin-producing strains representing three clostridial species illustrate the mobility and diversity of botulinum neurotoxin genes.</title>
        <authorList>
            <person name="Smith T.J."/>
            <person name="Hill K.K."/>
            <person name="Xie G."/>
            <person name="Foley B.T."/>
            <person name="Williamson C.H."/>
            <person name="Foster J.T."/>
            <person name="Johnson S.L."/>
            <person name="Chertkov O."/>
            <person name="Teshima H."/>
            <person name="Gibbons H.S."/>
            <person name="Johnsky L.A."/>
            <person name="Karavis M.A."/>
            <person name="Smith L.A."/>
        </authorList>
    </citation>
    <scope>NUCLEOTIDE SEQUENCE [LARGE SCALE GENOMIC DNA]</scope>
    <source>
        <strain evidence="2 3">Sullivan</strain>
    </source>
</reference>
<dbReference type="Proteomes" id="UP000030635">
    <property type="component" value="Chromosome"/>
</dbReference>
<dbReference type="HOGENOM" id="CLU_643565_0_0_9"/>
<dbReference type="Pfam" id="PF10096">
    <property type="entry name" value="DUF2334"/>
    <property type="match status" value="1"/>
</dbReference>
<feature type="transmembrane region" description="Helical" evidence="1">
    <location>
        <begin position="426"/>
        <end position="445"/>
    </location>
</feature>
<organism evidence="2 3">
    <name type="scientific">Clostridium baratii str. Sullivan</name>
    <dbReference type="NCBI Taxonomy" id="1415775"/>
    <lineage>
        <taxon>Bacteria</taxon>
        <taxon>Bacillati</taxon>
        <taxon>Bacillota</taxon>
        <taxon>Clostridia</taxon>
        <taxon>Eubacteriales</taxon>
        <taxon>Clostridiaceae</taxon>
        <taxon>Clostridium</taxon>
    </lineage>
</organism>
<keyword evidence="1" id="KW-1133">Transmembrane helix</keyword>
<accession>A0A0A7FTW8</accession>
<evidence type="ECO:0000313" key="3">
    <source>
        <dbReference type="Proteomes" id="UP000030635"/>
    </source>
</evidence>
<dbReference type="KEGG" id="cbv:U729_1144"/>
<gene>
    <name evidence="2" type="ORF">U729_1144</name>
</gene>
<dbReference type="EMBL" id="CP006905">
    <property type="protein sequence ID" value="AIY82350.1"/>
    <property type="molecule type" value="Genomic_DNA"/>
</dbReference>
<name>A0A0A7FTW8_9CLOT</name>
<evidence type="ECO:0008006" key="4">
    <source>
        <dbReference type="Google" id="ProtNLM"/>
    </source>
</evidence>
<dbReference type="InterPro" id="IPR018763">
    <property type="entry name" value="DUF2334"/>
</dbReference>
<keyword evidence="3" id="KW-1185">Reference proteome</keyword>
<dbReference type="eggNOG" id="COG5298">
    <property type="taxonomic scope" value="Bacteria"/>
</dbReference>
<proteinExistence type="predicted"/>
<evidence type="ECO:0000256" key="1">
    <source>
        <dbReference type="SAM" id="Phobius"/>
    </source>
</evidence>
<keyword evidence="1" id="KW-0812">Transmembrane</keyword>
<dbReference type="AlphaFoldDB" id="A0A0A7FTW8"/>
<dbReference type="STRING" id="1561.NPD11_1858"/>
<sequence>MTMMYKCLKKSIVLISLITILITSMVNINVYAKDNNDKILILYDAYKQYGGKNNELGYINDMAISTGNLVDIVNIKSYKDNSIYNYNKIIILCNLEGSIKGDLRENIKKFNGDIFWVGKNYDEFKSQKKLSHINLDDLNSSTEEKLFSAFGYINDFNKNRYILIDNVTPFIDLNDLVDKISYLYQNGIQFVISTIPVFENTNFNAMKRYAEVLRYAEARGGTIIMRNPYLENENAPAEDIISKCIIGYKNYLDYWVYPVALDIPKSYLYRDDMKPLLSKSNTIFLQEAEDTGILDFNSFQNNKFSNVIQKINYENIDKNKYKDFENTAIFIDNKISYKDFKNIVSNLIGNGIYFNNPSYIDSKVTLGNDVLTSGGSGIYLNDKPVTQNTFIDTKDFEGAVSKDNKDIEHQKEEENKYINISNPRKVLVVVAIIACIIFLVIVILSRRIDRKKYFK</sequence>
<evidence type="ECO:0000313" key="2">
    <source>
        <dbReference type="EMBL" id="AIY82350.1"/>
    </source>
</evidence>